<evidence type="ECO:0000256" key="7">
    <source>
        <dbReference type="RuleBase" id="RU362109"/>
    </source>
</evidence>
<dbReference type="Pfam" id="PF09288">
    <property type="entry name" value="UBA_3"/>
    <property type="match status" value="1"/>
</dbReference>
<keyword evidence="5 7" id="KW-0067">ATP-binding</keyword>
<dbReference type="AlphaFoldDB" id="A0A2T0FFW1"/>
<comment type="similarity">
    <text evidence="7">Belongs to the ubiquitin-conjugating enzyme family.</text>
</comment>
<evidence type="ECO:0000256" key="1">
    <source>
        <dbReference type="ARBA" id="ARBA00012486"/>
    </source>
</evidence>
<feature type="active site" description="Glycyl thioester intermediate" evidence="6">
    <location>
        <position position="85"/>
    </location>
</feature>
<dbReference type="PROSITE" id="PS00183">
    <property type="entry name" value="UBC_1"/>
    <property type="match status" value="1"/>
</dbReference>
<dbReference type="InterPro" id="IPR015368">
    <property type="entry name" value="UBA_C_fun"/>
</dbReference>
<dbReference type="Gene3D" id="3.10.110.10">
    <property type="entry name" value="Ubiquitin Conjugating Enzyme"/>
    <property type="match status" value="1"/>
</dbReference>
<dbReference type="EMBL" id="NDIQ01000001">
    <property type="protein sequence ID" value="PRT53860.1"/>
    <property type="molecule type" value="Genomic_DNA"/>
</dbReference>
<dbReference type="GO" id="GO:0005524">
    <property type="term" value="F:ATP binding"/>
    <property type="evidence" value="ECO:0007669"/>
    <property type="project" value="UniProtKB-UniRule"/>
</dbReference>
<dbReference type="PANTHER" id="PTHR24067">
    <property type="entry name" value="UBIQUITIN-CONJUGATING ENZYME E2"/>
    <property type="match status" value="1"/>
</dbReference>
<evidence type="ECO:0000256" key="4">
    <source>
        <dbReference type="ARBA" id="ARBA00022786"/>
    </source>
</evidence>
<dbReference type="InterPro" id="IPR016135">
    <property type="entry name" value="UBQ-conjugating_enzyme/RWD"/>
</dbReference>
<keyword evidence="2" id="KW-0808">Transferase</keyword>
<dbReference type="SUPFAM" id="SSF46934">
    <property type="entry name" value="UBA-like"/>
    <property type="match status" value="1"/>
</dbReference>
<protein>
    <recommendedName>
        <fullName evidence="1">E2 ubiquitin-conjugating enzyme</fullName>
        <ecNumber evidence="1">2.3.2.23</ecNumber>
    </recommendedName>
</protein>
<proteinExistence type="inferred from homology"/>
<dbReference type="InterPro" id="IPR009060">
    <property type="entry name" value="UBA-like_sf"/>
</dbReference>
<evidence type="ECO:0000256" key="3">
    <source>
        <dbReference type="ARBA" id="ARBA00022741"/>
    </source>
</evidence>
<dbReference type="SMART" id="SM00212">
    <property type="entry name" value="UBCc"/>
    <property type="match status" value="1"/>
</dbReference>
<dbReference type="Pfam" id="PF00179">
    <property type="entry name" value="UQ_con"/>
    <property type="match status" value="1"/>
</dbReference>
<dbReference type="STRING" id="45607.A0A2T0FFW1"/>
<dbReference type="PROSITE" id="PS50127">
    <property type="entry name" value="UBC_2"/>
    <property type="match status" value="1"/>
</dbReference>
<keyword evidence="4 7" id="KW-0833">Ubl conjugation pathway</keyword>
<evidence type="ECO:0000256" key="2">
    <source>
        <dbReference type="ARBA" id="ARBA00022679"/>
    </source>
</evidence>
<evidence type="ECO:0000313" key="10">
    <source>
        <dbReference type="Proteomes" id="UP000238350"/>
    </source>
</evidence>
<dbReference type="SUPFAM" id="SSF54495">
    <property type="entry name" value="UBC-like"/>
    <property type="match status" value="1"/>
</dbReference>
<name>A0A2T0FFW1_9ASCO</name>
<evidence type="ECO:0000259" key="8">
    <source>
        <dbReference type="PROSITE" id="PS50127"/>
    </source>
</evidence>
<sequence length="200" mass="22392">MSKRLLRDIQSIKEDQDWKFTVTPSESDISQLRATFEGPSNSPYDGGVFVVDISVPNEYPLKPPKVKFETRLFHPNVSSQTGAICLDILKNAWTPVYTIKSILISLQQLLDSPNPSDPQDAEVAAVYLKDRNQFDITAAQWTRQYAQPAATGPKIDQASLDRFASMGFPPEQVAPVMEKLGLERVEDDDQVNRVVEALLQ</sequence>
<dbReference type="EC" id="2.3.2.23" evidence="1"/>
<comment type="caution">
    <text evidence="9">The sequence shown here is derived from an EMBL/GenBank/DDBJ whole genome shotgun (WGS) entry which is preliminary data.</text>
</comment>
<dbReference type="Proteomes" id="UP000238350">
    <property type="component" value="Unassembled WGS sequence"/>
</dbReference>
<dbReference type="Gene3D" id="1.10.8.10">
    <property type="entry name" value="DNA helicase RuvA subunit, C-terminal domain"/>
    <property type="match status" value="1"/>
</dbReference>
<evidence type="ECO:0000313" key="9">
    <source>
        <dbReference type="EMBL" id="PRT53860.1"/>
    </source>
</evidence>
<feature type="domain" description="UBC core" evidence="8">
    <location>
        <begin position="1"/>
        <end position="147"/>
    </location>
</feature>
<dbReference type="RefSeq" id="XP_024663806.1">
    <property type="nucleotide sequence ID" value="XM_024808038.1"/>
</dbReference>
<keyword evidence="3 7" id="KW-0547">Nucleotide-binding</keyword>
<dbReference type="GeneID" id="36515229"/>
<dbReference type="FunFam" id="3.10.110.10:FF:000060">
    <property type="entry name" value="Ubiquitin conjugating enzyme (UbcB)"/>
    <property type="match status" value="1"/>
</dbReference>
<evidence type="ECO:0000256" key="5">
    <source>
        <dbReference type="ARBA" id="ARBA00022840"/>
    </source>
</evidence>
<organism evidence="9 10">
    <name type="scientific">Wickerhamiella sorbophila</name>
    <dbReference type="NCBI Taxonomy" id="45607"/>
    <lineage>
        <taxon>Eukaryota</taxon>
        <taxon>Fungi</taxon>
        <taxon>Dikarya</taxon>
        <taxon>Ascomycota</taxon>
        <taxon>Saccharomycotina</taxon>
        <taxon>Dipodascomycetes</taxon>
        <taxon>Dipodascales</taxon>
        <taxon>Trichomonascaceae</taxon>
        <taxon>Wickerhamiella</taxon>
    </lineage>
</organism>
<dbReference type="GO" id="GO:0061631">
    <property type="term" value="F:ubiquitin conjugating enzyme activity"/>
    <property type="evidence" value="ECO:0007669"/>
    <property type="project" value="UniProtKB-EC"/>
</dbReference>
<dbReference type="InterPro" id="IPR000608">
    <property type="entry name" value="UBC"/>
</dbReference>
<reference evidence="9 10" key="1">
    <citation type="submission" date="2017-04" db="EMBL/GenBank/DDBJ databases">
        <title>Genome sequencing of [Candida] sorbophila.</title>
        <authorList>
            <person name="Ahn J.O."/>
        </authorList>
    </citation>
    <scope>NUCLEOTIDE SEQUENCE [LARGE SCALE GENOMIC DNA]</scope>
    <source>
        <strain evidence="9 10">DS02</strain>
    </source>
</reference>
<accession>A0A2T0FFW1</accession>
<evidence type="ECO:0000256" key="6">
    <source>
        <dbReference type="PROSITE-ProRule" id="PRU10133"/>
    </source>
</evidence>
<dbReference type="InterPro" id="IPR023313">
    <property type="entry name" value="UBQ-conjugating_AS"/>
</dbReference>
<dbReference type="InterPro" id="IPR050113">
    <property type="entry name" value="Ub_conjugating_enzyme"/>
</dbReference>
<dbReference type="OrthoDB" id="9993688at2759"/>
<gene>
    <name evidence="9" type="ORF">B9G98_01480</name>
</gene>
<keyword evidence="10" id="KW-1185">Reference proteome</keyword>